<comment type="caution">
    <text evidence="1">The sequence shown here is derived from an EMBL/GenBank/DDBJ whole genome shotgun (WGS) entry which is preliminary data.</text>
</comment>
<dbReference type="GO" id="GO:0019634">
    <property type="term" value="P:organic phosphonate metabolic process"/>
    <property type="evidence" value="ECO:0007669"/>
    <property type="project" value="InterPro"/>
</dbReference>
<dbReference type="AlphaFoldDB" id="A0AAV2VSE1"/>
<organism evidence="1 2">
    <name type="scientific">Vibrio nigripulchritudo SOn1</name>
    <dbReference type="NCBI Taxonomy" id="1238450"/>
    <lineage>
        <taxon>Bacteria</taxon>
        <taxon>Pseudomonadati</taxon>
        <taxon>Pseudomonadota</taxon>
        <taxon>Gammaproteobacteria</taxon>
        <taxon>Vibrionales</taxon>
        <taxon>Vibrionaceae</taxon>
        <taxon>Vibrio</taxon>
    </lineage>
</organism>
<dbReference type="InterPro" id="IPR008772">
    <property type="entry name" value="Phosphonate_metab_PhnH"/>
</dbReference>
<evidence type="ECO:0000313" key="1">
    <source>
        <dbReference type="EMBL" id="CCO47652.1"/>
    </source>
</evidence>
<dbReference type="NCBIfam" id="TIGR03292">
    <property type="entry name" value="PhnH_redo"/>
    <property type="match status" value="1"/>
</dbReference>
<dbReference type="RefSeq" id="WP_022612383.1">
    <property type="nucleotide sequence ID" value="NZ_LK391965.1"/>
</dbReference>
<dbReference type="Pfam" id="PF05845">
    <property type="entry name" value="PhnH"/>
    <property type="match status" value="1"/>
</dbReference>
<sequence length="203" mass="21804">MKFVKPGFNDPIHDAQCVFRLVLNAVSMPGSTQTMPSDLSFGGANSATTQVLLALSDSTTPIWLSENFLEDTELTQNLQFHANAPLTSPAESASFALLDHQQTMNVNDFCWGSAEFPETSTTLLIQVSSLQKGTPLSLQGPGIDGYKNIQVEGIHPDLLAQIQAIHSSQPLGIDVLLTCGCELMALPRTTQITQLNTEGSPCT</sequence>
<dbReference type="Gene3D" id="3.40.50.11310">
    <property type="entry name" value="Bacterial phosphonate metabolism protein PhnH"/>
    <property type="match status" value="1"/>
</dbReference>
<name>A0AAV2VSE1_9VIBR</name>
<gene>
    <name evidence="1" type="ORF">VIBNISOn1_320033</name>
</gene>
<dbReference type="PIRSF" id="PIRSF020680">
    <property type="entry name" value="PhnH"/>
    <property type="match status" value="1"/>
</dbReference>
<accession>A0AAV2VSE1</accession>
<dbReference type="Proteomes" id="UP000018211">
    <property type="component" value="Unassembled WGS sequence"/>
</dbReference>
<protein>
    <submittedName>
        <fullName evidence="1">Phosphonate carbon-phosphorus lyase complex subunit PhnH</fullName>
    </submittedName>
</protein>
<keyword evidence="1" id="KW-0456">Lyase</keyword>
<evidence type="ECO:0000313" key="2">
    <source>
        <dbReference type="Proteomes" id="UP000018211"/>
    </source>
</evidence>
<proteinExistence type="predicted"/>
<dbReference type="SUPFAM" id="SSF159709">
    <property type="entry name" value="PhnH-like"/>
    <property type="match status" value="1"/>
</dbReference>
<dbReference type="InterPro" id="IPR038058">
    <property type="entry name" value="PhnH-like_sp"/>
</dbReference>
<reference evidence="1 2" key="1">
    <citation type="journal article" date="2013" name="ISME J.">
        <title>Comparative genomics of pathogenic lineages of Vibrio nigripulchritudo identifies virulence-associated traits.</title>
        <authorList>
            <person name="Goudenege D."/>
            <person name="Labreuche Y."/>
            <person name="Krin E."/>
            <person name="Ansquer D."/>
            <person name="Mangenot S."/>
            <person name="Calteau A."/>
            <person name="Medigue C."/>
            <person name="Mazel D."/>
            <person name="Polz M.F."/>
            <person name="Le Roux F."/>
        </authorList>
    </citation>
    <scope>NUCLEOTIDE SEQUENCE [LARGE SCALE GENOMIC DNA]</scope>
    <source>
        <strain evidence="1 2">SOn1</strain>
    </source>
</reference>
<dbReference type="GO" id="GO:0016829">
    <property type="term" value="F:lyase activity"/>
    <property type="evidence" value="ECO:0007669"/>
    <property type="project" value="UniProtKB-KW"/>
</dbReference>
<dbReference type="EMBL" id="CAOF01000123">
    <property type="protein sequence ID" value="CCO47652.1"/>
    <property type="molecule type" value="Genomic_DNA"/>
</dbReference>